<evidence type="ECO:0000256" key="6">
    <source>
        <dbReference type="SAM" id="MobiDB-lite"/>
    </source>
</evidence>
<keyword evidence="2" id="KW-0479">Metal-binding</keyword>
<evidence type="ECO:0000256" key="5">
    <source>
        <dbReference type="ARBA" id="ARBA00023242"/>
    </source>
</evidence>
<comment type="subcellular location">
    <subcellularLocation>
        <location evidence="1">Nucleus</location>
    </subcellularLocation>
</comment>
<organism evidence="7 9">
    <name type="scientific">Rotaria socialis</name>
    <dbReference type="NCBI Taxonomy" id="392032"/>
    <lineage>
        <taxon>Eukaryota</taxon>
        <taxon>Metazoa</taxon>
        <taxon>Spiralia</taxon>
        <taxon>Gnathifera</taxon>
        <taxon>Rotifera</taxon>
        <taxon>Eurotatoria</taxon>
        <taxon>Bdelloidea</taxon>
        <taxon>Philodinida</taxon>
        <taxon>Philodinidae</taxon>
        <taxon>Rotaria</taxon>
    </lineage>
</organism>
<dbReference type="GO" id="GO:0008270">
    <property type="term" value="F:zinc ion binding"/>
    <property type="evidence" value="ECO:0007669"/>
    <property type="project" value="UniProtKB-KW"/>
</dbReference>
<dbReference type="AlphaFoldDB" id="A0A818RBI1"/>
<dbReference type="InterPro" id="IPR012337">
    <property type="entry name" value="RNaseH-like_sf"/>
</dbReference>
<evidence type="ECO:0008006" key="10">
    <source>
        <dbReference type="Google" id="ProtNLM"/>
    </source>
</evidence>
<feature type="compositionally biased region" description="Basic residues" evidence="6">
    <location>
        <begin position="51"/>
        <end position="66"/>
    </location>
</feature>
<feature type="compositionally biased region" description="Low complexity" evidence="6">
    <location>
        <begin position="36"/>
        <end position="50"/>
    </location>
</feature>
<dbReference type="PANTHER" id="PTHR46481">
    <property type="entry name" value="ZINC FINGER BED DOMAIN-CONTAINING PROTEIN 4"/>
    <property type="match status" value="1"/>
</dbReference>
<keyword evidence="5" id="KW-0539">Nucleus</keyword>
<feature type="compositionally biased region" description="Polar residues" evidence="6">
    <location>
        <begin position="1"/>
        <end position="23"/>
    </location>
</feature>
<feature type="region of interest" description="Disordered" evidence="6">
    <location>
        <begin position="1"/>
        <end position="91"/>
    </location>
</feature>
<feature type="region of interest" description="Disordered" evidence="6">
    <location>
        <begin position="466"/>
        <end position="540"/>
    </location>
</feature>
<protein>
    <recommendedName>
        <fullName evidence="10">BED-type domain-containing protein</fullName>
    </recommendedName>
</protein>
<accession>A0A818RBI1</accession>
<dbReference type="Proteomes" id="UP000663833">
    <property type="component" value="Unassembled WGS sequence"/>
</dbReference>
<feature type="compositionally biased region" description="Low complexity" evidence="6">
    <location>
        <begin position="127"/>
        <end position="162"/>
    </location>
</feature>
<dbReference type="Proteomes" id="UP000663851">
    <property type="component" value="Unassembled WGS sequence"/>
</dbReference>
<evidence type="ECO:0000256" key="1">
    <source>
        <dbReference type="ARBA" id="ARBA00004123"/>
    </source>
</evidence>
<sequence length="745" mass="83762">MSSSNRGTPAHTSPASSELSTPVSRRRRSSQIAHITSYSTTASASVSSPRTVRRLQSKSKTVRWRKSSYNDSPNESVGNSETTASQHQKETITEDLISTMSDESDADLIPSTIMGTLSLSHSHDNDNNSNNSNNNTNANNNNNNTNTNNNNNNNNTNNNNINNDDDDYNNNNRNTVNNQTSISDNGPAISDMEENIDHSTNHGGNIKVNRKKQEDMVKLTALLTFFEQSQDGTTYVCKTCQAKLKKQRRSAANLRRHLGNVHGETVFMYQSQLKDVPNNNLSIPHELKQQLDEKQINATIIDSRPFGDFSRKGLREFLATAIPGYKPLHRTTVRNRLHMLYNEHRRKLRQILANVSDLALTTDIWKDSRNRFFISLTGHYYDQNFKLVSLILSFRLLTGSHIGDRLAKYIKNEIIALNIEQKVRSITTDNAPNIVKAVKKLGMGIHISCMAHNLNLIIKSTLFPKKKKKPSSLPKSTTYVDDETETDEPSMEDDASVDDYSSSDEATTSGTSDERRDRSISSQQSSNSEDNTSTSSDDEEIIDSNLTNNLTDPVLLRIRSLIKRVRGLVRLVNRSGPLSEYIRVQAKERKLPGEGLIIDCEVRWNSCYRMIDRLIEYQSVVENITILHRSIIPGLSLSSASRLKTFIFTDDEWNHLKAARNVLSLLDEACQLLSGRRYPTLSIAYMISGGLRNSLQKLSSGAHSSIENVIKKCLLNGFLEHFDRKLSIDQKNAMILAGLCYPYTV</sequence>
<gene>
    <name evidence="8" type="ORF">HFQ381_LOCUS27136</name>
    <name evidence="7" type="ORF">LUA448_LOCUS32812</name>
</gene>
<dbReference type="GO" id="GO:0005634">
    <property type="term" value="C:nucleus"/>
    <property type="evidence" value="ECO:0007669"/>
    <property type="project" value="UniProtKB-SubCell"/>
</dbReference>
<feature type="region of interest" description="Disordered" evidence="6">
    <location>
        <begin position="117"/>
        <end position="205"/>
    </location>
</feature>
<dbReference type="PANTHER" id="PTHR46481:SF10">
    <property type="entry name" value="ZINC FINGER BED DOMAIN-CONTAINING PROTEIN 39"/>
    <property type="match status" value="1"/>
</dbReference>
<feature type="compositionally biased region" description="Low complexity" evidence="6">
    <location>
        <begin position="169"/>
        <end position="178"/>
    </location>
</feature>
<name>A0A818RBI1_9BILA</name>
<dbReference type="EMBL" id="CAJNYD010004918">
    <property type="protein sequence ID" value="CAF3647942.1"/>
    <property type="molecule type" value="Genomic_DNA"/>
</dbReference>
<evidence type="ECO:0000313" key="9">
    <source>
        <dbReference type="Proteomes" id="UP000663833"/>
    </source>
</evidence>
<evidence type="ECO:0000313" key="7">
    <source>
        <dbReference type="EMBL" id="CAF3647942.1"/>
    </source>
</evidence>
<evidence type="ECO:0000256" key="2">
    <source>
        <dbReference type="ARBA" id="ARBA00022723"/>
    </source>
</evidence>
<comment type="caution">
    <text evidence="7">The sequence shown here is derived from an EMBL/GenBank/DDBJ whole genome shotgun (WGS) entry which is preliminary data.</text>
</comment>
<evidence type="ECO:0000256" key="3">
    <source>
        <dbReference type="ARBA" id="ARBA00022771"/>
    </source>
</evidence>
<reference evidence="7" key="1">
    <citation type="submission" date="2021-02" db="EMBL/GenBank/DDBJ databases">
        <authorList>
            <person name="Nowell W R."/>
        </authorList>
    </citation>
    <scope>NUCLEOTIDE SEQUENCE</scope>
</reference>
<feature type="compositionally biased region" description="Acidic residues" evidence="6">
    <location>
        <begin position="480"/>
        <end position="497"/>
    </location>
</feature>
<dbReference type="InterPro" id="IPR052035">
    <property type="entry name" value="ZnF_BED_domain_contain"/>
</dbReference>
<evidence type="ECO:0000313" key="8">
    <source>
        <dbReference type="EMBL" id="CAF4492480.1"/>
    </source>
</evidence>
<dbReference type="SUPFAM" id="SSF53098">
    <property type="entry name" value="Ribonuclease H-like"/>
    <property type="match status" value="1"/>
</dbReference>
<proteinExistence type="predicted"/>
<evidence type="ECO:0000256" key="4">
    <source>
        <dbReference type="ARBA" id="ARBA00022833"/>
    </source>
</evidence>
<feature type="compositionally biased region" description="Polar residues" evidence="6">
    <location>
        <begin position="67"/>
        <end position="86"/>
    </location>
</feature>
<keyword evidence="4" id="KW-0862">Zinc</keyword>
<keyword evidence="3" id="KW-0863">Zinc-finger</keyword>
<feature type="compositionally biased region" description="Low complexity" evidence="6">
    <location>
        <begin position="520"/>
        <end position="535"/>
    </location>
</feature>
<dbReference type="EMBL" id="CAJOBO010003433">
    <property type="protein sequence ID" value="CAF4492480.1"/>
    <property type="molecule type" value="Genomic_DNA"/>
</dbReference>